<feature type="domain" description="TIL" evidence="4">
    <location>
        <begin position="584"/>
        <end position="638"/>
    </location>
</feature>
<evidence type="ECO:0000256" key="3">
    <source>
        <dbReference type="ARBA" id="ARBA00023157"/>
    </source>
</evidence>
<feature type="domain" description="TIL" evidence="4">
    <location>
        <begin position="138"/>
        <end position="194"/>
    </location>
</feature>
<feature type="domain" description="TIL" evidence="4">
    <location>
        <begin position="275"/>
        <end position="330"/>
    </location>
</feature>
<evidence type="ECO:0000259" key="4">
    <source>
        <dbReference type="Pfam" id="PF01826"/>
    </source>
</evidence>
<accession>A0A4Y2PWA0</accession>
<dbReference type="InterPro" id="IPR036084">
    <property type="entry name" value="Ser_inhib-like_sf"/>
</dbReference>
<dbReference type="GO" id="GO:0030414">
    <property type="term" value="F:peptidase inhibitor activity"/>
    <property type="evidence" value="ECO:0007669"/>
    <property type="project" value="UniProtKB-KW"/>
</dbReference>
<dbReference type="SUPFAM" id="SSF57567">
    <property type="entry name" value="Serine protease inhibitors"/>
    <property type="match status" value="9"/>
</dbReference>
<feature type="domain" description="TIL" evidence="4">
    <location>
        <begin position="43"/>
        <end position="97"/>
    </location>
</feature>
<reference evidence="5 6" key="1">
    <citation type="journal article" date="2019" name="Sci. Rep.">
        <title>Orb-weaving spider Araneus ventricosus genome elucidates the spidroin gene catalogue.</title>
        <authorList>
            <person name="Kono N."/>
            <person name="Nakamura H."/>
            <person name="Ohtoshi R."/>
            <person name="Moran D.A.P."/>
            <person name="Shinohara A."/>
            <person name="Yoshida Y."/>
            <person name="Fujiwara M."/>
            <person name="Mori M."/>
            <person name="Tomita M."/>
            <person name="Arakawa K."/>
        </authorList>
    </citation>
    <scope>NUCLEOTIDE SEQUENCE [LARGE SCALE GENOMIC DNA]</scope>
</reference>
<dbReference type="CDD" id="cd19941">
    <property type="entry name" value="TIL"/>
    <property type="match status" value="9"/>
</dbReference>
<protein>
    <recommendedName>
        <fullName evidence="4">TIL domain-containing protein</fullName>
    </recommendedName>
</protein>
<keyword evidence="2" id="KW-0646">Protease inhibitor</keyword>
<dbReference type="Pfam" id="PF01826">
    <property type="entry name" value="TIL"/>
    <property type="match status" value="9"/>
</dbReference>
<dbReference type="EMBL" id="BGPR01012091">
    <property type="protein sequence ID" value="GBN54527.1"/>
    <property type="molecule type" value="Genomic_DNA"/>
</dbReference>
<dbReference type="Gene3D" id="2.10.25.10">
    <property type="entry name" value="Laminin"/>
    <property type="match status" value="9"/>
</dbReference>
<comment type="caution">
    <text evidence="5">The sequence shown here is derived from an EMBL/GenBank/DDBJ whole genome shotgun (WGS) entry which is preliminary data.</text>
</comment>
<proteinExistence type="inferred from homology"/>
<comment type="similarity">
    <text evidence="1">Belongs to the serine protease inhibitor-like (TIL domain-containing) family.</text>
</comment>
<dbReference type="Proteomes" id="UP000499080">
    <property type="component" value="Unassembled WGS sequence"/>
</dbReference>
<feature type="domain" description="TIL" evidence="4">
    <location>
        <begin position="206"/>
        <end position="262"/>
    </location>
</feature>
<keyword evidence="6" id="KW-1185">Reference proteome</keyword>
<feature type="domain" description="TIL" evidence="4">
    <location>
        <begin position="519"/>
        <end position="574"/>
    </location>
</feature>
<dbReference type="FunFam" id="2.10.25.10:FF:000055">
    <property type="entry name" value="alpha-tectorin isoform X1"/>
    <property type="match status" value="2"/>
</dbReference>
<feature type="domain" description="TIL" evidence="4">
    <location>
        <begin position="335"/>
        <end position="389"/>
    </location>
</feature>
<name>A0A4Y2PWA0_ARAVE</name>
<feature type="domain" description="TIL" evidence="4">
    <location>
        <begin position="394"/>
        <end position="448"/>
    </location>
</feature>
<dbReference type="AlphaFoldDB" id="A0A4Y2PWA0"/>
<gene>
    <name evidence="5" type="ORF">AVEN_127164_1</name>
</gene>
<dbReference type="PANTHER" id="PTHR23259">
    <property type="entry name" value="RIDDLE"/>
    <property type="match status" value="1"/>
</dbReference>
<feature type="domain" description="TIL" evidence="4">
    <location>
        <begin position="457"/>
        <end position="511"/>
    </location>
</feature>
<evidence type="ECO:0000313" key="6">
    <source>
        <dbReference type="Proteomes" id="UP000499080"/>
    </source>
</evidence>
<dbReference type="PANTHER" id="PTHR23259:SF82">
    <property type="entry name" value="SERINE PROTEASE INHIBITOR 1 PROTEIN"/>
    <property type="match status" value="1"/>
</dbReference>
<dbReference type="Pfam" id="PF05380">
    <property type="entry name" value="Peptidase_A17"/>
    <property type="match status" value="1"/>
</dbReference>
<sequence length="917" mass="101361">MKTLQSDQPLLNGRFGLERRVVDVERFYNERFIAFSETSPPKCGKDEQYYKCVPYCNETCDNYNLVLPCPYYCKPGCFCKKGLVKNRDGKCVKTSECPSTNPPSTGSPPIQCSIPKCGAGCSLDYSSKPCPSCSCTKCGEGEEYYDDCAPKCTGTCEAYNNPGIYNCPLCKPGCWCSQGLVKKSDGQCVPPDQCNVPSSTGPPDECGEDEEYYEDCAPSCGGTCETYKKLPILNCRNCRPGCWCSKGLVKRKDGKCVPKDQCDAPTDVTPTPDSCREDEEYLSCGSACPSTCKTLGRTDFACIALCVPGCFCRKGLIRNDQGDCVKPEDCPQKTCGEDEEYSDCGSACPPTCSNRGKEQMCTMQCVPGCFCREDLVRNEQGECVKPEDCPQETCNIDEEYKECGSSCPPTCSTLGKKQICTKECVPGCFCREGLVRNDQGECVEPEDCPQGENPQKCGEDEEYTDCGNSCPPTCPNIAKDQVCSDQCVPGCFCREGLVRNDKGECVEPEECPRRVPEECGEDEKYYDCAPSCGGTCDTYNMTAVILCLPCGPGCWCNEGLVKNNEGKCVPPEQCDVPKGPNKLCGVNEIYYDECAPSCKGTCGTHDKDVECPECTPGCWCKKGYLKNQYGKCIPKRKCNIKRKTAFFTKRNIFSDISRIYDPLGLIGPVVSKVKIFMERLWLLKLGWDEALPEDVSREWIAFISLLPCIEQLEIPRHFPSDNKDIIHGFADASTVAYGAAICVQCPSSESKSTYLLCSKSGVSPIKRLTIPRLEFYAELSLSQLTQRVIKALNLTISAVVLYSDSTIVLAWMKKLPQLLKTFVCHRVTAIQELTKDFIWRHVPSEENPADFIPRGVTPDSLQLKNLWWNGPSFLRNGIEIQEFSVSDSITVNDFICELKQSKKCALITNSACDSVFS</sequence>
<dbReference type="InterPro" id="IPR051368">
    <property type="entry name" value="SerProtInhib-TIL_Domain"/>
</dbReference>
<dbReference type="FunFam" id="2.10.25.10:FF:000674">
    <property type="entry name" value="Mucin-2"/>
    <property type="match status" value="1"/>
</dbReference>
<dbReference type="OrthoDB" id="6236007at2759"/>
<organism evidence="5 6">
    <name type="scientific">Araneus ventricosus</name>
    <name type="common">Orbweaver spider</name>
    <name type="synonym">Epeira ventricosa</name>
    <dbReference type="NCBI Taxonomy" id="182803"/>
    <lineage>
        <taxon>Eukaryota</taxon>
        <taxon>Metazoa</taxon>
        <taxon>Ecdysozoa</taxon>
        <taxon>Arthropoda</taxon>
        <taxon>Chelicerata</taxon>
        <taxon>Arachnida</taxon>
        <taxon>Araneae</taxon>
        <taxon>Araneomorphae</taxon>
        <taxon>Entelegynae</taxon>
        <taxon>Araneoidea</taxon>
        <taxon>Araneidae</taxon>
        <taxon>Araneus</taxon>
    </lineage>
</organism>
<dbReference type="InterPro" id="IPR008042">
    <property type="entry name" value="Retrotrans_Pao"/>
</dbReference>
<dbReference type="InterPro" id="IPR002919">
    <property type="entry name" value="TIL_dom"/>
</dbReference>
<evidence type="ECO:0000313" key="5">
    <source>
        <dbReference type="EMBL" id="GBN54527.1"/>
    </source>
</evidence>
<evidence type="ECO:0000256" key="2">
    <source>
        <dbReference type="ARBA" id="ARBA00022690"/>
    </source>
</evidence>
<evidence type="ECO:0000256" key="1">
    <source>
        <dbReference type="ARBA" id="ARBA00007611"/>
    </source>
</evidence>
<keyword evidence="3" id="KW-1015">Disulfide bond</keyword>